<evidence type="ECO:0000256" key="3">
    <source>
        <dbReference type="ARBA" id="ARBA00022448"/>
    </source>
</evidence>
<evidence type="ECO:0000256" key="9">
    <source>
        <dbReference type="ARBA" id="ARBA00022982"/>
    </source>
</evidence>
<comment type="subcellular location">
    <subcellularLocation>
        <location evidence="1 18">Cell inner membrane</location>
        <topology evidence="1 18">Multi-pass membrane protein</topology>
    </subcellularLocation>
</comment>
<dbReference type="PROSITE" id="PS00194">
    <property type="entry name" value="THIOREDOXIN_1"/>
    <property type="match status" value="1"/>
</dbReference>
<feature type="transmembrane region" description="Helical" evidence="18">
    <location>
        <begin position="668"/>
        <end position="689"/>
    </location>
</feature>
<protein>
    <recommendedName>
        <fullName evidence="18">Thiol:disulfide interchange protein DsbD</fullName>
        <ecNumber evidence="18">1.8.1.8</ecNumber>
    </recommendedName>
    <alternativeName>
        <fullName evidence="18">Protein-disulfide reductase</fullName>
        <shortName evidence="18">Disulfide reductase</shortName>
    </alternativeName>
</protein>
<dbReference type="InterPro" id="IPR036929">
    <property type="entry name" value="DsbDN_sf"/>
</dbReference>
<evidence type="ECO:0000256" key="13">
    <source>
        <dbReference type="ARBA" id="ARBA00023136"/>
    </source>
</evidence>
<evidence type="ECO:0000256" key="11">
    <source>
        <dbReference type="ARBA" id="ARBA00023002"/>
    </source>
</evidence>
<comment type="similarity">
    <text evidence="2 18">Belongs to the thioredoxin family. DsbD subfamily.</text>
</comment>
<keyword evidence="9 18" id="KW-0249">Electron transport</keyword>
<evidence type="ECO:0000256" key="5">
    <source>
        <dbReference type="ARBA" id="ARBA00022519"/>
    </source>
</evidence>
<evidence type="ECO:0000256" key="12">
    <source>
        <dbReference type="ARBA" id="ARBA00023027"/>
    </source>
</evidence>
<keyword evidence="8 18" id="KW-0201">Cytochrome c-type biogenesis</keyword>
<dbReference type="GO" id="GO:0047134">
    <property type="term" value="F:protein-disulfide reductase [NAD(P)H] activity"/>
    <property type="evidence" value="ECO:0007669"/>
    <property type="project" value="UniProtKB-UniRule"/>
</dbReference>
<feature type="transmembrane region" description="Helical" evidence="18">
    <location>
        <begin position="575"/>
        <end position="602"/>
    </location>
</feature>
<evidence type="ECO:0000256" key="15">
    <source>
        <dbReference type="ARBA" id="ARBA00023284"/>
    </source>
</evidence>
<keyword evidence="12 18" id="KW-0520">NAD</keyword>
<feature type="transmembrane region" description="Helical" evidence="18">
    <location>
        <begin position="608"/>
        <end position="630"/>
    </location>
</feature>
<dbReference type="GO" id="GO:0009055">
    <property type="term" value="F:electron transfer activity"/>
    <property type="evidence" value="ECO:0007669"/>
    <property type="project" value="UniProtKB-UniRule"/>
</dbReference>
<dbReference type="InterPro" id="IPR003834">
    <property type="entry name" value="Cyt_c_assmbl_TM_dom"/>
</dbReference>
<dbReference type="EMBL" id="AP014940">
    <property type="protein sequence ID" value="BAV99663.1"/>
    <property type="molecule type" value="Genomic_DNA"/>
</dbReference>
<dbReference type="GO" id="GO:0045454">
    <property type="term" value="P:cell redox homeostasis"/>
    <property type="evidence" value="ECO:0007669"/>
    <property type="project" value="TreeGrafter"/>
</dbReference>
<dbReference type="Gene3D" id="2.60.40.1250">
    <property type="entry name" value="Thiol:disulfide interchange protein DsbD, N-terminal domain"/>
    <property type="match status" value="2"/>
</dbReference>
<evidence type="ECO:0000256" key="8">
    <source>
        <dbReference type="ARBA" id="ARBA00022748"/>
    </source>
</evidence>
<gene>
    <name evidence="18" type="primary">dsbD</name>
    <name evidence="20" type="ORF">LEN_4176</name>
</gene>
<dbReference type="InterPro" id="IPR022910">
    <property type="entry name" value="Thiol_diS_interchange_DbsD"/>
</dbReference>
<sequence length="874" mass="89126" precursor="true">MTFLSAFRGRRPLRAGAALVLTALGLAAAAPALAVDEKDLLPVDEAFAVSAQSPAPDRIAISWKVAKGYYLYRHRISVKSDAGFAAQALQLPKGKAYRDQFFGDVETYHQDVAATLPGQAKAARTRLTIKYQGCADAGVCYPPQTRTLDVALAAPAGGGGGLNSSLGANAAPAMDPAPAAAAPLASFGARGGASNPLLGGASPLSAPAAGASAATDALPLPPEQAFGFEAIAKDGDTLLLRFTPARGYYLYRDKTSLKTDRADIAAGKPQWPRGTAHRDEHFGNVTVFFDQIDVPLPLLRKTAEAGKLVLTAGFQGCQTDGICYPPMTRKITVDLPRGTVTADAAAATAAATATATAAAAATGATAASADATGAPANAAADPNAASASANETAATDAIPATGSANSDTAANAAAGAIDAPATPPAAPADAAPQAEDSLLAASLAGPNRYFALLTFFGFGLLLAFTPCVLPMIPILSGLIVGRGPGLGARRAFALSLVYVLASAVVFTIAGVVAGLVGANLQIAFQTPWVIVLFAALFVALALSSFGLFELQLPHKLRSLVGEVSDRQRSGSWTGVAMMGALSALIVGPCVAPPLAAAVLYIGQTRDPLFGGAALFFLAMGMGAPLLAFGVAAGKGLPTSGPWMVGVQRVFGLVFLGMAVWMLSRILPGPVALALYGAVLLGAAVLVALGGGGAQRGFGLRALAWVVALLFGVAGAAQLFGALAGGHDPLQPLANLRGGGAAHSAELPFRKIKSNEDLDREIAAAQAAGQPLMLDFYADWCVACKEMEKYTFPEPAVHQALEGFVLLKADVTANDETDQALMKRLGVIGPPMTIYYAHGAERRELRLVGFEKAEPFAARAARARAAVTGSAGGER</sequence>
<dbReference type="InterPro" id="IPR017937">
    <property type="entry name" value="Thioredoxin_CS"/>
</dbReference>
<feature type="transmembrane region" description="Helical" evidence="18">
    <location>
        <begin position="492"/>
        <end position="516"/>
    </location>
</feature>
<dbReference type="AlphaFoldDB" id="A0AAU9AT77"/>
<evidence type="ECO:0000256" key="10">
    <source>
        <dbReference type="ARBA" id="ARBA00022989"/>
    </source>
</evidence>
<dbReference type="InterPro" id="IPR013766">
    <property type="entry name" value="Thioredoxin_domain"/>
</dbReference>
<dbReference type="InterPro" id="IPR036249">
    <property type="entry name" value="Thioredoxin-like_sf"/>
</dbReference>
<dbReference type="Pfam" id="PF11412">
    <property type="entry name" value="DsbD_N"/>
    <property type="match status" value="2"/>
</dbReference>
<keyword evidence="6 18" id="KW-0812">Transmembrane</keyword>
<feature type="signal peptide" evidence="18">
    <location>
        <begin position="1"/>
        <end position="34"/>
    </location>
</feature>
<organism evidence="20 21">
    <name type="scientific">Lysobacter enzymogenes</name>
    <dbReference type="NCBI Taxonomy" id="69"/>
    <lineage>
        <taxon>Bacteria</taxon>
        <taxon>Pseudomonadati</taxon>
        <taxon>Pseudomonadota</taxon>
        <taxon>Gammaproteobacteria</taxon>
        <taxon>Lysobacterales</taxon>
        <taxon>Lysobacteraceae</taxon>
        <taxon>Lysobacter</taxon>
    </lineage>
</organism>
<dbReference type="NCBIfam" id="NF001419">
    <property type="entry name" value="PRK00293.1"/>
    <property type="match status" value="1"/>
</dbReference>
<feature type="transmembrane region" description="Helical" evidence="18">
    <location>
        <begin position="701"/>
        <end position="723"/>
    </location>
</feature>
<dbReference type="PANTHER" id="PTHR32234">
    <property type="entry name" value="THIOL:DISULFIDE INTERCHANGE PROTEIN DSBD"/>
    <property type="match status" value="1"/>
</dbReference>
<keyword evidence="7 18" id="KW-0732">Signal</keyword>
<keyword evidence="5 18" id="KW-0997">Cell inner membrane</keyword>
<feature type="transmembrane region" description="Helical" evidence="18">
    <location>
        <begin position="528"/>
        <end position="548"/>
    </location>
</feature>
<evidence type="ECO:0000256" key="16">
    <source>
        <dbReference type="ARBA" id="ARBA00047388"/>
    </source>
</evidence>
<dbReference type="GO" id="GO:0017004">
    <property type="term" value="P:cytochrome complex assembly"/>
    <property type="evidence" value="ECO:0007669"/>
    <property type="project" value="UniProtKB-UniRule"/>
</dbReference>
<dbReference type="HAMAP" id="MF_00399">
    <property type="entry name" value="DbsD"/>
    <property type="match status" value="1"/>
</dbReference>
<dbReference type="CDD" id="cd02953">
    <property type="entry name" value="DsbDgamma"/>
    <property type="match status" value="1"/>
</dbReference>
<dbReference type="GeneID" id="83065967"/>
<keyword evidence="14 18" id="KW-1015">Disulfide bond</keyword>
<keyword evidence="13 18" id="KW-0472">Membrane</keyword>
<dbReference type="RefSeq" id="WP_172437322.1">
    <property type="nucleotide sequence ID" value="NZ_AP014940.1"/>
</dbReference>
<dbReference type="PROSITE" id="PS51352">
    <property type="entry name" value="THIOREDOXIN_2"/>
    <property type="match status" value="1"/>
</dbReference>
<keyword evidence="4 18" id="KW-1003">Cell membrane</keyword>
<dbReference type="KEGG" id="lem:LEN_4176"/>
<feature type="transmembrane region" description="Helical" evidence="18">
    <location>
        <begin position="449"/>
        <end position="480"/>
    </location>
</feature>
<dbReference type="Proteomes" id="UP000218824">
    <property type="component" value="Chromosome"/>
</dbReference>
<evidence type="ECO:0000256" key="14">
    <source>
        <dbReference type="ARBA" id="ARBA00023157"/>
    </source>
</evidence>
<evidence type="ECO:0000313" key="21">
    <source>
        <dbReference type="Proteomes" id="UP000218824"/>
    </source>
</evidence>
<evidence type="ECO:0000256" key="2">
    <source>
        <dbReference type="ARBA" id="ARBA00007241"/>
    </source>
</evidence>
<feature type="chain" id="PRO_5043070234" description="Thiol:disulfide interchange protein DsbD" evidence="18">
    <location>
        <begin position="35"/>
        <end position="874"/>
    </location>
</feature>
<dbReference type="SUPFAM" id="SSF52833">
    <property type="entry name" value="Thioredoxin-like"/>
    <property type="match status" value="1"/>
</dbReference>
<keyword evidence="10 18" id="KW-1133">Transmembrane helix</keyword>
<dbReference type="Gene3D" id="3.40.30.10">
    <property type="entry name" value="Glutaredoxin"/>
    <property type="match status" value="1"/>
</dbReference>
<evidence type="ECO:0000256" key="7">
    <source>
        <dbReference type="ARBA" id="ARBA00022729"/>
    </source>
</evidence>
<keyword evidence="15 18" id="KW-0676">Redox-active center</keyword>
<dbReference type="GO" id="GO:0005886">
    <property type="term" value="C:plasma membrane"/>
    <property type="evidence" value="ECO:0007669"/>
    <property type="project" value="UniProtKB-SubCell"/>
</dbReference>
<dbReference type="PANTHER" id="PTHR32234:SF0">
    <property type="entry name" value="THIOL:DISULFIDE INTERCHANGE PROTEIN DSBD"/>
    <property type="match status" value="1"/>
</dbReference>
<feature type="transmembrane region" description="Helical" evidence="18">
    <location>
        <begin position="642"/>
        <end position="662"/>
    </location>
</feature>
<keyword evidence="3 18" id="KW-0813">Transport</keyword>
<keyword evidence="11 18" id="KW-0560">Oxidoreductase</keyword>
<feature type="disulfide bond" description="Redox-active" evidence="18">
    <location>
        <begin position="780"/>
        <end position="783"/>
    </location>
</feature>
<evidence type="ECO:0000256" key="18">
    <source>
        <dbReference type="HAMAP-Rule" id="MF_00399"/>
    </source>
</evidence>
<proteinExistence type="inferred from homology"/>
<dbReference type="SUPFAM" id="SSF74863">
    <property type="entry name" value="Thiol:disulfide interchange protein DsbD, N-terminal domain (DsbD-alpha)"/>
    <property type="match status" value="2"/>
</dbReference>
<dbReference type="InterPro" id="IPR035671">
    <property type="entry name" value="DsbD_gamma"/>
</dbReference>
<dbReference type="EC" id="1.8.1.8" evidence="18"/>
<dbReference type="Pfam" id="PF13899">
    <property type="entry name" value="Thioredoxin_7"/>
    <property type="match status" value="1"/>
</dbReference>
<evidence type="ECO:0000256" key="17">
    <source>
        <dbReference type="ARBA" id="ARBA00047804"/>
    </source>
</evidence>
<reference evidence="20 21" key="1">
    <citation type="journal article" date="2017" name="DNA Res.">
        <title>Complete genome sequence and expression profile of the commercial lytic enzyme producer Lysobacter enzymogenes M497-1.</title>
        <authorList>
            <person name="Takami H."/>
            <person name="Toyoda A."/>
            <person name="Uchiyama I."/>
            <person name="Itoh T."/>
            <person name="Takaki Y."/>
            <person name="Arai W."/>
            <person name="Nishi S."/>
            <person name="Kawai M."/>
            <person name="Shinya K."/>
            <person name="Ikeda H."/>
        </authorList>
    </citation>
    <scope>NUCLEOTIDE SEQUENCE [LARGE SCALE GENOMIC DNA]</scope>
    <source>
        <strain evidence="20 21">M497-1</strain>
    </source>
</reference>
<feature type="disulfide bond" description="Redox-active" evidence="18">
    <location>
        <begin position="134"/>
        <end position="140"/>
    </location>
</feature>
<evidence type="ECO:0000313" key="20">
    <source>
        <dbReference type="EMBL" id="BAV99663.1"/>
    </source>
</evidence>
<feature type="disulfide bond" description="Redox-active" evidence="18">
    <location>
        <begin position="467"/>
        <end position="589"/>
    </location>
</feature>
<evidence type="ECO:0000256" key="4">
    <source>
        <dbReference type="ARBA" id="ARBA00022475"/>
    </source>
</evidence>
<dbReference type="Pfam" id="PF02683">
    <property type="entry name" value="DsbD_TM"/>
    <property type="match status" value="1"/>
</dbReference>
<evidence type="ECO:0000256" key="1">
    <source>
        <dbReference type="ARBA" id="ARBA00004429"/>
    </source>
</evidence>
<name>A0AAU9AT77_LYSEN</name>
<comment type="catalytic activity">
    <reaction evidence="17 18">
        <text>[protein]-dithiol + NADP(+) = [protein]-disulfide + NADPH + H(+)</text>
        <dbReference type="Rhea" id="RHEA:18753"/>
        <dbReference type="Rhea" id="RHEA-COMP:10593"/>
        <dbReference type="Rhea" id="RHEA-COMP:10594"/>
        <dbReference type="ChEBI" id="CHEBI:15378"/>
        <dbReference type="ChEBI" id="CHEBI:29950"/>
        <dbReference type="ChEBI" id="CHEBI:50058"/>
        <dbReference type="ChEBI" id="CHEBI:57783"/>
        <dbReference type="ChEBI" id="CHEBI:58349"/>
        <dbReference type="EC" id="1.8.1.8"/>
    </reaction>
</comment>
<evidence type="ECO:0000259" key="19">
    <source>
        <dbReference type="PROSITE" id="PS51352"/>
    </source>
</evidence>
<feature type="domain" description="Thioredoxin" evidence="19">
    <location>
        <begin position="735"/>
        <end position="865"/>
    </location>
</feature>
<comment type="catalytic activity">
    <reaction evidence="16 18">
        <text>[protein]-dithiol + NAD(+) = [protein]-disulfide + NADH + H(+)</text>
        <dbReference type="Rhea" id="RHEA:18749"/>
        <dbReference type="Rhea" id="RHEA-COMP:10593"/>
        <dbReference type="Rhea" id="RHEA-COMP:10594"/>
        <dbReference type="ChEBI" id="CHEBI:15378"/>
        <dbReference type="ChEBI" id="CHEBI:29950"/>
        <dbReference type="ChEBI" id="CHEBI:50058"/>
        <dbReference type="ChEBI" id="CHEBI:57540"/>
        <dbReference type="ChEBI" id="CHEBI:57945"/>
        <dbReference type="EC" id="1.8.1.8"/>
    </reaction>
</comment>
<evidence type="ECO:0000256" key="6">
    <source>
        <dbReference type="ARBA" id="ARBA00022692"/>
    </source>
</evidence>
<comment type="function">
    <text evidence="18">Required to facilitate the formation of correct disulfide bonds in some periplasmic proteins and for the assembly of the periplasmic c-type cytochromes. Acts by transferring electrons from cytoplasmic thioredoxin to the periplasm. This transfer involves a cascade of disulfide bond formation and reduction steps.</text>
</comment>
<accession>A0AAU9AT77</accession>
<dbReference type="InterPro" id="IPR028250">
    <property type="entry name" value="DsbDN"/>
</dbReference>